<evidence type="ECO:0000256" key="2">
    <source>
        <dbReference type="ARBA" id="ARBA00022692"/>
    </source>
</evidence>
<keyword evidence="2 7" id="KW-0812">Transmembrane</keyword>
<feature type="transmembrane region" description="Helical" evidence="7">
    <location>
        <begin position="7"/>
        <end position="26"/>
    </location>
</feature>
<evidence type="ECO:0000256" key="3">
    <source>
        <dbReference type="ARBA" id="ARBA00022729"/>
    </source>
</evidence>
<dbReference type="STRING" id="3476.A0A2P5DI80"/>
<evidence type="ECO:0000256" key="4">
    <source>
        <dbReference type="ARBA" id="ARBA00022989"/>
    </source>
</evidence>
<dbReference type="PANTHER" id="PTHR31769">
    <property type="entry name" value="OS07G0462200 PROTEIN-RELATED"/>
    <property type="match status" value="1"/>
</dbReference>
<comment type="caution">
    <text evidence="8">The sequence shown here is derived from an EMBL/GenBank/DDBJ whole genome shotgun (WGS) entry which is preliminary data.</text>
</comment>
<dbReference type="EMBL" id="JXTB01000036">
    <property type="protein sequence ID" value="PON72991.1"/>
    <property type="molecule type" value="Genomic_DNA"/>
</dbReference>
<dbReference type="AlphaFoldDB" id="A0A2P5DI80"/>
<sequence>MAFSALQLSLGVITFGVISFILGIVAENKKLQSGTPIKGRGAVICTYPSDPAIPLGYLSFAFLVASTVVGYLALFYPYKGKSIPHSVFFKSRTFFVFFNITLFTAGLGAALTLWPTIEEQHYLKNKVYPIGTDECPIGKVGLLGGGAFLSLDSSLLWLVALMLASNVRDDYFDEVDGETHLVEAAVSANI</sequence>
<keyword evidence="5 7" id="KW-0472">Membrane</keyword>
<comment type="similarity">
    <text evidence="6">Belongs to the DESIGUAL family.</text>
</comment>
<dbReference type="InterPro" id="IPR009606">
    <property type="entry name" value="DEAL/Modifying_wall_lignin1/2"/>
</dbReference>
<evidence type="ECO:0008006" key="10">
    <source>
        <dbReference type="Google" id="ProtNLM"/>
    </source>
</evidence>
<comment type="subcellular location">
    <subcellularLocation>
        <location evidence="1">Endomembrane system</location>
        <topology evidence="1">Multi-pass membrane protein</topology>
    </subcellularLocation>
</comment>
<protein>
    <recommendedName>
        <fullName evidence="10">Keratin-associated protein</fullName>
    </recommendedName>
</protein>
<gene>
    <name evidence="8" type="ORF">PanWU01x14_061410</name>
</gene>
<feature type="transmembrane region" description="Helical" evidence="7">
    <location>
        <begin position="57"/>
        <end position="76"/>
    </location>
</feature>
<evidence type="ECO:0000313" key="8">
    <source>
        <dbReference type="EMBL" id="PON72991.1"/>
    </source>
</evidence>
<feature type="transmembrane region" description="Helical" evidence="7">
    <location>
        <begin position="96"/>
        <end position="117"/>
    </location>
</feature>
<organism evidence="8 9">
    <name type="scientific">Parasponia andersonii</name>
    <name type="common">Sponia andersonii</name>
    <dbReference type="NCBI Taxonomy" id="3476"/>
    <lineage>
        <taxon>Eukaryota</taxon>
        <taxon>Viridiplantae</taxon>
        <taxon>Streptophyta</taxon>
        <taxon>Embryophyta</taxon>
        <taxon>Tracheophyta</taxon>
        <taxon>Spermatophyta</taxon>
        <taxon>Magnoliopsida</taxon>
        <taxon>eudicotyledons</taxon>
        <taxon>Gunneridae</taxon>
        <taxon>Pentapetalae</taxon>
        <taxon>rosids</taxon>
        <taxon>fabids</taxon>
        <taxon>Rosales</taxon>
        <taxon>Cannabaceae</taxon>
        <taxon>Parasponia</taxon>
    </lineage>
</organism>
<keyword evidence="4 7" id="KW-1133">Transmembrane helix</keyword>
<dbReference type="Proteomes" id="UP000237105">
    <property type="component" value="Unassembled WGS sequence"/>
</dbReference>
<dbReference type="InterPro" id="IPR052222">
    <property type="entry name" value="DESIGUAL"/>
</dbReference>
<keyword evidence="9" id="KW-1185">Reference proteome</keyword>
<evidence type="ECO:0000256" key="5">
    <source>
        <dbReference type="ARBA" id="ARBA00023136"/>
    </source>
</evidence>
<dbReference type="Pfam" id="PF06749">
    <property type="entry name" value="DUF1218"/>
    <property type="match status" value="1"/>
</dbReference>
<evidence type="ECO:0000256" key="7">
    <source>
        <dbReference type="SAM" id="Phobius"/>
    </source>
</evidence>
<evidence type="ECO:0000256" key="1">
    <source>
        <dbReference type="ARBA" id="ARBA00004127"/>
    </source>
</evidence>
<dbReference type="GO" id="GO:0012505">
    <property type="term" value="C:endomembrane system"/>
    <property type="evidence" value="ECO:0007669"/>
    <property type="project" value="UniProtKB-SubCell"/>
</dbReference>
<feature type="transmembrane region" description="Helical" evidence="7">
    <location>
        <begin position="137"/>
        <end position="164"/>
    </location>
</feature>
<proteinExistence type="inferred from homology"/>
<reference evidence="9" key="1">
    <citation type="submission" date="2016-06" db="EMBL/GenBank/DDBJ databases">
        <title>Parallel loss of symbiosis genes in relatives of nitrogen-fixing non-legume Parasponia.</title>
        <authorList>
            <person name="Van Velzen R."/>
            <person name="Holmer R."/>
            <person name="Bu F."/>
            <person name="Rutten L."/>
            <person name="Van Zeijl A."/>
            <person name="Liu W."/>
            <person name="Santuari L."/>
            <person name="Cao Q."/>
            <person name="Sharma T."/>
            <person name="Shen D."/>
            <person name="Roswanjaya Y."/>
            <person name="Wardhani T."/>
            <person name="Kalhor M.S."/>
            <person name="Jansen J."/>
            <person name="Van den Hoogen J."/>
            <person name="Gungor B."/>
            <person name="Hartog M."/>
            <person name="Hontelez J."/>
            <person name="Verver J."/>
            <person name="Yang W.-C."/>
            <person name="Schijlen E."/>
            <person name="Repin R."/>
            <person name="Schilthuizen M."/>
            <person name="Schranz E."/>
            <person name="Heidstra R."/>
            <person name="Miyata K."/>
            <person name="Fedorova E."/>
            <person name="Kohlen W."/>
            <person name="Bisseling T."/>
            <person name="Smit S."/>
            <person name="Geurts R."/>
        </authorList>
    </citation>
    <scope>NUCLEOTIDE SEQUENCE [LARGE SCALE GENOMIC DNA]</scope>
    <source>
        <strain evidence="9">cv. WU1-14</strain>
    </source>
</reference>
<dbReference type="OrthoDB" id="1931917at2759"/>
<name>A0A2P5DI80_PARAD</name>
<evidence type="ECO:0000313" key="9">
    <source>
        <dbReference type="Proteomes" id="UP000237105"/>
    </source>
</evidence>
<accession>A0A2P5DI80</accession>
<evidence type="ECO:0000256" key="6">
    <source>
        <dbReference type="ARBA" id="ARBA00029467"/>
    </source>
</evidence>
<keyword evidence="3" id="KW-0732">Signal</keyword>